<keyword evidence="3 4" id="KW-0413">Isomerase</keyword>
<accession>A0A2N9AMM0</accession>
<dbReference type="PANTHER" id="PTHR43684:SF1">
    <property type="entry name" value="ENOYL-COA DELTA ISOMERASE 2"/>
    <property type="match status" value="1"/>
</dbReference>
<dbReference type="GO" id="GO:0004165">
    <property type="term" value="F:delta(3)-delta(2)-enoyl-CoA isomerase activity"/>
    <property type="evidence" value="ECO:0007669"/>
    <property type="project" value="UniProtKB-ARBA"/>
</dbReference>
<proteinExistence type="predicted"/>
<sequence length="254" mass="26520">MSEAITIEDVSGGVRLIRWNRPAKKNALTGAMYDAATAALEDADANSQKIGAVVFAGLPGAFTAGNDLADFFAAGTAPRDAFSEMPALRFIRQLARTRTPMVAAVDGLAIGVGTTLTLHCDLVYVGPQARFRMPFVELGVVPEAAASHLLPRRIGLARASALLLLGEPFDGAAAVALGLANAELPSEALEVHALAQAARLAALPRRAVQATRALMRGEQALVEAAIEAEAQAFEAGLRDPETQARLARFLAGKA</sequence>
<evidence type="ECO:0000256" key="1">
    <source>
        <dbReference type="ARBA" id="ARBA00004275"/>
    </source>
</evidence>
<evidence type="ECO:0000313" key="5">
    <source>
        <dbReference type="Proteomes" id="UP000233769"/>
    </source>
</evidence>
<evidence type="ECO:0000256" key="2">
    <source>
        <dbReference type="ARBA" id="ARBA00023140"/>
    </source>
</evidence>
<dbReference type="InterPro" id="IPR029045">
    <property type="entry name" value="ClpP/crotonase-like_dom_sf"/>
</dbReference>
<reference evidence="5" key="1">
    <citation type="submission" date="2017-10" db="EMBL/GenBank/DDBJ databases">
        <authorList>
            <person name="Regsiter A."/>
            <person name="William W."/>
        </authorList>
    </citation>
    <scope>NUCLEOTIDE SEQUENCE [LARGE SCALE GENOMIC DNA]</scope>
</reference>
<gene>
    <name evidence="4" type="ORF">TK0001_1940</name>
</gene>
<name>A0A2N9AMM0_METEX</name>
<evidence type="ECO:0000313" key="4">
    <source>
        <dbReference type="EMBL" id="SOR28542.1"/>
    </source>
</evidence>
<dbReference type="InterPro" id="IPR051053">
    <property type="entry name" value="ECH/Chromodomain_protein"/>
</dbReference>
<protein>
    <submittedName>
        <fullName evidence="4">Enoyl-CoA hydratase/isomerase family protein</fullName>
        <ecNumber evidence="4">4.2.1.17</ecNumber>
    </submittedName>
</protein>
<dbReference type="InterPro" id="IPR001753">
    <property type="entry name" value="Enoyl-CoA_hydra/iso"/>
</dbReference>
<dbReference type="Proteomes" id="UP000233769">
    <property type="component" value="Chromosome tk0001"/>
</dbReference>
<dbReference type="EC" id="4.2.1.17" evidence="4"/>
<dbReference type="AlphaFoldDB" id="A0A2N9AMM0"/>
<dbReference type="CDD" id="cd06558">
    <property type="entry name" value="crotonase-like"/>
    <property type="match status" value="1"/>
</dbReference>
<dbReference type="SUPFAM" id="SSF52096">
    <property type="entry name" value="ClpP/crotonase"/>
    <property type="match status" value="1"/>
</dbReference>
<dbReference type="GO" id="GO:0004300">
    <property type="term" value="F:enoyl-CoA hydratase activity"/>
    <property type="evidence" value="ECO:0007669"/>
    <property type="project" value="UniProtKB-EC"/>
</dbReference>
<keyword evidence="4" id="KW-0456">Lyase</keyword>
<dbReference type="PANTHER" id="PTHR43684">
    <property type="match status" value="1"/>
</dbReference>
<keyword evidence="2" id="KW-0576">Peroxisome</keyword>
<dbReference type="Gene3D" id="3.90.226.10">
    <property type="entry name" value="2-enoyl-CoA Hydratase, Chain A, domain 1"/>
    <property type="match status" value="1"/>
</dbReference>
<organism evidence="4 5">
    <name type="scientific">Methylorubrum extorquens</name>
    <name type="common">Methylobacterium dichloromethanicum</name>
    <name type="synonym">Methylobacterium extorquens</name>
    <dbReference type="NCBI Taxonomy" id="408"/>
    <lineage>
        <taxon>Bacteria</taxon>
        <taxon>Pseudomonadati</taxon>
        <taxon>Pseudomonadota</taxon>
        <taxon>Alphaproteobacteria</taxon>
        <taxon>Hyphomicrobiales</taxon>
        <taxon>Methylobacteriaceae</taxon>
        <taxon>Methylorubrum</taxon>
    </lineage>
</organism>
<dbReference type="Pfam" id="PF00378">
    <property type="entry name" value="ECH_1"/>
    <property type="match status" value="1"/>
</dbReference>
<evidence type="ECO:0000256" key="3">
    <source>
        <dbReference type="ARBA" id="ARBA00023235"/>
    </source>
</evidence>
<comment type="subcellular location">
    <subcellularLocation>
        <location evidence="1">Peroxisome</location>
    </subcellularLocation>
</comment>
<dbReference type="EMBL" id="LT962688">
    <property type="protein sequence ID" value="SOR28542.1"/>
    <property type="molecule type" value="Genomic_DNA"/>
</dbReference>